<evidence type="ECO:0000256" key="5">
    <source>
        <dbReference type="HAMAP-Rule" id="MF_01334"/>
    </source>
</evidence>
<dbReference type="RefSeq" id="WP_151168288.1">
    <property type="nucleotide sequence ID" value="NZ_WACR01000007.1"/>
</dbReference>
<dbReference type="InterPro" id="IPR020056">
    <property type="entry name" value="Rbsml_bL25/Gln-tRNA_synth_N"/>
</dbReference>
<feature type="domain" description="Large ribosomal subunit protein bL25 beta" evidence="8">
    <location>
        <begin position="99"/>
        <end position="179"/>
    </location>
</feature>
<dbReference type="GO" id="GO:0022625">
    <property type="term" value="C:cytosolic large ribosomal subunit"/>
    <property type="evidence" value="ECO:0007669"/>
    <property type="project" value="TreeGrafter"/>
</dbReference>
<accession>A0A6N6M5R1</accession>
<evidence type="ECO:0000256" key="3">
    <source>
        <dbReference type="ARBA" id="ARBA00022980"/>
    </source>
</evidence>
<keyword evidence="3 5" id="KW-0689">Ribosomal protein</keyword>
<dbReference type="GO" id="GO:0006412">
    <property type="term" value="P:translation"/>
    <property type="evidence" value="ECO:0007669"/>
    <property type="project" value="UniProtKB-UniRule"/>
</dbReference>
<dbReference type="GO" id="GO:0008097">
    <property type="term" value="F:5S rRNA binding"/>
    <property type="evidence" value="ECO:0007669"/>
    <property type="project" value="InterPro"/>
</dbReference>
<feature type="domain" description="Large ribosomal subunit protein bL25 L25" evidence="7">
    <location>
        <begin position="6"/>
        <end position="90"/>
    </location>
</feature>
<reference evidence="9 10" key="1">
    <citation type="submission" date="2019-09" db="EMBL/GenBank/DDBJ databases">
        <title>Genomes of Cryomorphaceae.</title>
        <authorList>
            <person name="Bowman J.P."/>
        </authorList>
    </citation>
    <scope>NUCLEOTIDE SEQUENCE [LARGE SCALE GENOMIC DNA]</scope>
    <source>
        <strain evidence="9 10">KCTC 52047</strain>
    </source>
</reference>
<keyword evidence="2 5" id="KW-0694">RNA-binding</keyword>
<dbReference type="InterPro" id="IPR020930">
    <property type="entry name" value="Ribosomal_uL5_bac-type"/>
</dbReference>
<dbReference type="PANTHER" id="PTHR33284">
    <property type="entry name" value="RIBOSOMAL PROTEIN L25/GLN-TRNA SYNTHETASE, ANTI-CODON-BINDING DOMAIN-CONTAINING PROTEIN"/>
    <property type="match status" value="1"/>
</dbReference>
<evidence type="ECO:0000313" key="10">
    <source>
        <dbReference type="Proteomes" id="UP000435357"/>
    </source>
</evidence>
<evidence type="ECO:0000259" key="7">
    <source>
        <dbReference type="Pfam" id="PF01386"/>
    </source>
</evidence>
<evidence type="ECO:0000313" key="9">
    <source>
        <dbReference type="EMBL" id="KAB1063640.1"/>
    </source>
</evidence>
<comment type="caution">
    <text evidence="9">The sequence shown here is derived from an EMBL/GenBank/DDBJ whole genome shotgun (WGS) entry which is preliminary data.</text>
</comment>
<organism evidence="9 10">
    <name type="scientific">Salibacter halophilus</name>
    <dbReference type="NCBI Taxonomy" id="1803916"/>
    <lineage>
        <taxon>Bacteria</taxon>
        <taxon>Pseudomonadati</taxon>
        <taxon>Bacteroidota</taxon>
        <taxon>Flavobacteriia</taxon>
        <taxon>Flavobacteriales</taxon>
        <taxon>Salibacteraceae</taxon>
        <taxon>Salibacter</taxon>
    </lineage>
</organism>
<dbReference type="GO" id="GO:0003735">
    <property type="term" value="F:structural constituent of ribosome"/>
    <property type="evidence" value="ECO:0007669"/>
    <property type="project" value="InterPro"/>
</dbReference>
<dbReference type="Proteomes" id="UP000435357">
    <property type="component" value="Unassembled WGS sequence"/>
</dbReference>
<comment type="subunit">
    <text evidence="5">Part of the 50S ribosomal subunit; part of the 5S rRNA/L5/L18/L25 subcomplex. Contacts the 5S rRNA. Binds to the 5S rRNA independently of L5 and L18.</text>
</comment>
<evidence type="ECO:0000259" key="8">
    <source>
        <dbReference type="Pfam" id="PF14693"/>
    </source>
</evidence>
<evidence type="ECO:0000256" key="4">
    <source>
        <dbReference type="ARBA" id="ARBA00023274"/>
    </source>
</evidence>
<keyword evidence="1 5" id="KW-0699">rRNA-binding</keyword>
<feature type="region of interest" description="Disordered" evidence="6">
    <location>
        <begin position="181"/>
        <end position="215"/>
    </location>
</feature>
<dbReference type="InterPro" id="IPR037121">
    <property type="entry name" value="Ribosomal_bL25_C"/>
</dbReference>
<keyword evidence="4 5" id="KW-0687">Ribonucleoprotein</keyword>
<dbReference type="InterPro" id="IPR011035">
    <property type="entry name" value="Ribosomal_bL25/Gln-tRNA_synth"/>
</dbReference>
<dbReference type="InterPro" id="IPR020057">
    <property type="entry name" value="Ribosomal_bL25_b-dom"/>
</dbReference>
<comment type="function">
    <text evidence="5">This is one of the proteins that binds to the 5S RNA in the ribosome where it forms part of the central protuberance.</text>
</comment>
<feature type="compositionally biased region" description="Acidic residues" evidence="6">
    <location>
        <begin position="184"/>
        <end position="204"/>
    </location>
</feature>
<dbReference type="InterPro" id="IPR029751">
    <property type="entry name" value="Ribosomal_L25_dom"/>
</dbReference>
<sequence length="215" mass="23739">MKTVTIKGSVREKIGTKHAKDHRRKGFVPAVIYGADENTHIIIDEREFNKIVYTPDVYNVKIDVEGKEYSTIFQDAQFHPVTDDVLHADFLMVQDGKPVKLKMPVKLTGSAIGVRNGGKLAQPMRRVAVKGMIDALPDGIEIDITKLRIGQSIKVGTLKIDGVEFLDPESSVMVAVRAARGAVDEDLDGEEDEEGDDEESSEEGEEKKEEASSEE</sequence>
<dbReference type="PANTHER" id="PTHR33284:SF1">
    <property type="entry name" value="RIBOSOMAL PROTEIN L25_GLN-TRNA SYNTHETASE, ANTI-CODON-BINDING DOMAIN-CONTAINING PROTEIN"/>
    <property type="match status" value="1"/>
</dbReference>
<keyword evidence="10" id="KW-1185">Reference proteome</keyword>
<dbReference type="AlphaFoldDB" id="A0A6N6M5R1"/>
<evidence type="ECO:0000256" key="2">
    <source>
        <dbReference type="ARBA" id="ARBA00022884"/>
    </source>
</evidence>
<dbReference type="NCBIfam" id="TIGR00731">
    <property type="entry name" value="bL25_bact_ctc"/>
    <property type="match status" value="1"/>
</dbReference>
<dbReference type="SUPFAM" id="SSF50715">
    <property type="entry name" value="Ribosomal protein L25-like"/>
    <property type="match status" value="1"/>
</dbReference>
<feature type="compositionally biased region" description="Basic and acidic residues" evidence="6">
    <location>
        <begin position="205"/>
        <end position="215"/>
    </location>
</feature>
<dbReference type="InterPro" id="IPR001021">
    <property type="entry name" value="Ribosomal_bL25_long"/>
</dbReference>
<evidence type="ECO:0000256" key="6">
    <source>
        <dbReference type="SAM" id="MobiDB-lite"/>
    </source>
</evidence>
<comment type="similarity">
    <text evidence="5">Belongs to the bacterial ribosomal protein bL25 family. CTC subfamily.</text>
</comment>
<dbReference type="Pfam" id="PF01386">
    <property type="entry name" value="Ribosomal_L25p"/>
    <property type="match status" value="1"/>
</dbReference>
<gene>
    <name evidence="5" type="primary">rplY</name>
    <name evidence="5" type="synonym">ctc</name>
    <name evidence="9" type="ORF">F3059_08710</name>
</gene>
<dbReference type="Gene3D" id="2.170.120.20">
    <property type="entry name" value="Ribosomal protein L25, beta domain"/>
    <property type="match status" value="1"/>
</dbReference>
<dbReference type="CDD" id="cd00495">
    <property type="entry name" value="Ribosomal_L25_TL5_CTC"/>
    <property type="match status" value="1"/>
</dbReference>
<dbReference type="EMBL" id="WACR01000007">
    <property type="protein sequence ID" value="KAB1063640.1"/>
    <property type="molecule type" value="Genomic_DNA"/>
</dbReference>
<proteinExistence type="inferred from homology"/>
<dbReference type="Pfam" id="PF14693">
    <property type="entry name" value="Ribosomal_TL5_C"/>
    <property type="match status" value="1"/>
</dbReference>
<protein>
    <recommendedName>
        <fullName evidence="5">Large ribosomal subunit protein bL25</fullName>
    </recommendedName>
    <alternativeName>
        <fullName evidence="5">General stress protein CTC</fullName>
    </alternativeName>
</protein>
<dbReference type="HAMAP" id="MF_01334">
    <property type="entry name" value="Ribosomal_bL25_CTC"/>
    <property type="match status" value="1"/>
</dbReference>
<dbReference type="Gene3D" id="2.40.240.10">
    <property type="entry name" value="Ribosomal Protein L25, Chain P"/>
    <property type="match status" value="1"/>
</dbReference>
<evidence type="ECO:0000256" key="1">
    <source>
        <dbReference type="ARBA" id="ARBA00022730"/>
    </source>
</evidence>
<dbReference type="OrthoDB" id="9786489at2"/>
<name>A0A6N6M5R1_9FLAO</name>